<evidence type="ECO:0000313" key="5">
    <source>
        <dbReference type="Proteomes" id="UP000565205"/>
    </source>
</evidence>
<evidence type="ECO:0000259" key="1">
    <source>
        <dbReference type="PROSITE" id="PS50943"/>
    </source>
</evidence>
<reference evidence="2 4" key="2">
    <citation type="submission" date="2020-08" db="EMBL/GenBank/DDBJ databases">
        <title>Genomic Encyclopedia of Type Strains, Phase III (KMG-III): the genomes of soil and plant-associated and newly described type strains.</title>
        <authorList>
            <person name="Whitman W."/>
        </authorList>
    </citation>
    <scope>NUCLEOTIDE SEQUENCE [LARGE SCALE GENOMIC DNA]</scope>
    <source>
        <strain evidence="2 4">CECT 8088</strain>
    </source>
</reference>
<dbReference type="SMART" id="SM00530">
    <property type="entry name" value="HTH_XRE"/>
    <property type="match status" value="1"/>
</dbReference>
<keyword evidence="4" id="KW-1185">Reference proteome</keyword>
<comment type="caution">
    <text evidence="3">The sequence shown here is derived from an EMBL/GenBank/DDBJ whole genome shotgun (WGS) entry which is preliminary data.</text>
</comment>
<evidence type="ECO:0000313" key="3">
    <source>
        <dbReference type="EMBL" id="NVN29178.1"/>
    </source>
</evidence>
<dbReference type="RefSeq" id="WP_176621907.1">
    <property type="nucleotide sequence ID" value="NZ_JABXXQ010000017.1"/>
</dbReference>
<evidence type="ECO:0000313" key="4">
    <source>
        <dbReference type="Proteomes" id="UP000557688"/>
    </source>
</evidence>
<evidence type="ECO:0000313" key="2">
    <source>
        <dbReference type="EMBL" id="MBB3174551.1"/>
    </source>
</evidence>
<name>A0A850NQB9_9PROT</name>
<gene>
    <name evidence="2" type="ORF">FHR90_002396</name>
    <name evidence="3" type="ORF">HUK83_02310</name>
</gene>
<dbReference type="Proteomes" id="UP000565205">
    <property type="component" value="Unassembled WGS sequence"/>
</dbReference>
<protein>
    <submittedName>
        <fullName evidence="3">Helix-turn-helix transcriptional regulator</fullName>
    </submittedName>
    <submittedName>
        <fullName evidence="2">Transcriptional regulator with XRE-family HTH domain</fullName>
    </submittedName>
</protein>
<organism evidence="3 5">
    <name type="scientific">Endobacter medicaginis</name>
    <dbReference type="NCBI Taxonomy" id="1181271"/>
    <lineage>
        <taxon>Bacteria</taxon>
        <taxon>Pseudomonadati</taxon>
        <taxon>Pseudomonadota</taxon>
        <taxon>Alphaproteobacteria</taxon>
        <taxon>Acetobacterales</taxon>
        <taxon>Acetobacteraceae</taxon>
        <taxon>Endobacter</taxon>
    </lineage>
</organism>
<dbReference type="EMBL" id="JABXXQ010000017">
    <property type="protein sequence ID" value="NVN29178.1"/>
    <property type="molecule type" value="Genomic_DNA"/>
</dbReference>
<dbReference type="InterPro" id="IPR001387">
    <property type="entry name" value="Cro/C1-type_HTH"/>
</dbReference>
<feature type="domain" description="HTH cro/C1-type" evidence="1">
    <location>
        <begin position="14"/>
        <end position="68"/>
    </location>
</feature>
<dbReference type="SUPFAM" id="SSF47413">
    <property type="entry name" value="lambda repressor-like DNA-binding domains"/>
    <property type="match status" value="1"/>
</dbReference>
<dbReference type="InterPro" id="IPR010982">
    <property type="entry name" value="Lambda_DNA-bd_dom_sf"/>
</dbReference>
<reference evidence="3 5" key="1">
    <citation type="submission" date="2020-06" db="EMBL/GenBank/DDBJ databases">
        <title>Description of novel acetic acid bacteria.</title>
        <authorList>
            <person name="Sombolestani A."/>
        </authorList>
    </citation>
    <scope>NUCLEOTIDE SEQUENCE [LARGE SCALE GENOMIC DNA]</scope>
    <source>
        <strain evidence="3 5">LMG 26838</strain>
    </source>
</reference>
<dbReference type="GO" id="GO:0003677">
    <property type="term" value="F:DNA binding"/>
    <property type="evidence" value="ECO:0007669"/>
    <property type="project" value="InterPro"/>
</dbReference>
<dbReference type="Pfam" id="PF13560">
    <property type="entry name" value="HTH_31"/>
    <property type="match status" value="1"/>
</dbReference>
<proteinExistence type="predicted"/>
<dbReference type="AlphaFoldDB" id="A0A850NQB9"/>
<dbReference type="PROSITE" id="PS50943">
    <property type="entry name" value="HTH_CROC1"/>
    <property type="match status" value="1"/>
</dbReference>
<accession>A0A850NQB9</accession>
<dbReference type="EMBL" id="JACHXV010000009">
    <property type="protein sequence ID" value="MBB3174551.1"/>
    <property type="molecule type" value="Genomic_DNA"/>
</dbReference>
<dbReference type="CDD" id="cd00093">
    <property type="entry name" value="HTH_XRE"/>
    <property type="match status" value="1"/>
</dbReference>
<dbReference type="Proteomes" id="UP000557688">
    <property type="component" value="Unassembled WGS sequence"/>
</dbReference>
<dbReference type="Gene3D" id="1.10.260.40">
    <property type="entry name" value="lambda repressor-like DNA-binding domains"/>
    <property type="match status" value="1"/>
</dbReference>
<sequence>MAEFRTMMELGMLLREARRSKKLTQTHLAQRLRSTQKWISAIENGKESAEIGPVLRLARELGLTLACSGDGIIERYVNHALPPVPPVDVESLLSECGMEMGSDD</sequence>